<dbReference type="CDD" id="cd02440">
    <property type="entry name" value="AdoMet_MTases"/>
    <property type="match status" value="1"/>
</dbReference>
<dbReference type="InterPro" id="IPR013216">
    <property type="entry name" value="Methyltransf_11"/>
</dbReference>
<dbReference type="InterPro" id="IPR029063">
    <property type="entry name" value="SAM-dependent_MTases_sf"/>
</dbReference>
<evidence type="ECO:0000313" key="2">
    <source>
        <dbReference type="EMBL" id="GGQ00636.1"/>
    </source>
</evidence>
<evidence type="ECO:0000313" key="3">
    <source>
        <dbReference type="Proteomes" id="UP000611554"/>
    </source>
</evidence>
<feature type="domain" description="Methyltransferase type 11" evidence="1">
    <location>
        <begin position="60"/>
        <end position="153"/>
    </location>
</feature>
<reference evidence="3" key="1">
    <citation type="journal article" date="2019" name="Int. J. Syst. Evol. Microbiol.">
        <title>The Global Catalogue of Microorganisms (GCM) 10K type strain sequencing project: providing services to taxonomists for standard genome sequencing and annotation.</title>
        <authorList>
            <consortium name="The Broad Institute Genomics Platform"/>
            <consortium name="The Broad Institute Genome Sequencing Center for Infectious Disease"/>
            <person name="Wu L."/>
            <person name="Ma J."/>
        </authorList>
    </citation>
    <scope>NUCLEOTIDE SEQUENCE [LARGE SCALE GENOMIC DNA]</scope>
    <source>
        <strain evidence="3">JCM 3115</strain>
    </source>
</reference>
<dbReference type="RefSeq" id="WP_229811330.1">
    <property type="nucleotide sequence ID" value="NZ_BMQJ01000007.1"/>
</dbReference>
<accession>A0ABQ2QX83</accession>
<dbReference type="InterPro" id="IPR052356">
    <property type="entry name" value="Thiol_S-MT"/>
</dbReference>
<keyword evidence="3" id="KW-1185">Reference proteome</keyword>
<dbReference type="Gene3D" id="3.40.50.150">
    <property type="entry name" value="Vaccinia Virus protein VP39"/>
    <property type="match status" value="1"/>
</dbReference>
<keyword evidence="2" id="KW-0830">Ubiquinone</keyword>
<dbReference type="GO" id="GO:0008168">
    <property type="term" value="F:methyltransferase activity"/>
    <property type="evidence" value="ECO:0007669"/>
    <property type="project" value="UniProtKB-KW"/>
</dbReference>
<protein>
    <submittedName>
        <fullName evidence="2">Ubiquinone/menaquinone biosynthesis methyltransferase</fullName>
    </submittedName>
</protein>
<dbReference type="SUPFAM" id="SSF53335">
    <property type="entry name" value="S-adenosyl-L-methionine-dependent methyltransferases"/>
    <property type="match status" value="1"/>
</dbReference>
<keyword evidence="2" id="KW-0808">Transferase</keyword>
<dbReference type="GO" id="GO:0032259">
    <property type="term" value="P:methylation"/>
    <property type="evidence" value="ECO:0007669"/>
    <property type="project" value="UniProtKB-KW"/>
</dbReference>
<dbReference type="Proteomes" id="UP000611554">
    <property type="component" value="Unassembled WGS sequence"/>
</dbReference>
<comment type="caution">
    <text evidence="2">The sequence shown here is derived from an EMBL/GenBank/DDBJ whole genome shotgun (WGS) entry which is preliminary data.</text>
</comment>
<gene>
    <name evidence="2" type="primary">ubiE</name>
    <name evidence="2" type="ORF">GCM10010140_33440</name>
</gene>
<name>A0ABQ2QX83_9ACTN</name>
<keyword evidence="2" id="KW-0489">Methyltransferase</keyword>
<sequence length="221" mass="24487">MADSSAVGHGRAEENDREKRLRRYWDRQAGSYDRRMASVERRFFGDTRRWLCRQAAGDVLEVAAGTGLNLSHYPSGVRLTGVERSDPMLAVARRRARDLGLAADLRQGDARALEFPDGRFDTVVCTFSLCAIPDDGAALAEMARVLRPGGLLLLADHVVSTSWPVRVLQALADAVSVPLQGEHYRRRPLPGVRAMGFGIERHERLKLGVIERFAARKPATV</sequence>
<evidence type="ECO:0000259" key="1">
    <source>
        <dbReference type="Pfam" id="PF08241"/>
    </source>
</evidence>
<organism evidence="2 3">
    <name type="scientific">Streptosporangium pseudovulgare</name>
    <dbReference type="NCBI Taxonomy" id="35765"/>
    <lineage>
        <taxon>Bacteria</taxon>
        <taxon>Bacillati</taxon>
        <taxon>Actinomycetota</taxon>
        <taxon>Actinomycetes</taxon>
        <taxon>Streptosporangiales</taxon>
        <taxon>Streptosporangiaceae</taxon>
        <taxon>Streptosporangium</taxon>
    </lineage>
</organism>
<proteinExistence type="predicted"/>
<dbReference type="EMBL" id="BMQJ01000007">
    <property type="protein sequence ID" value="GGQ00636.1"/>
    <property type="molecule type" value="Genomic_DNA"/>
</dbReference>
<dbReference type="PANTHER" id="PTHR45036:SF1">
    <property type="entry name" value="METHYLTRANSFERASE LIKE 7A"/>
    <property type="match status" value="1"/>
</dbReference>
<dbReference type="Pfam" id="PF08241">
    <property type="entry name" value="Methyltransf_11"/>
    <property type="match status" value="1"/>
</dbReference>
<dbReference type="PANTHER" id="PTHR45036">
    <property type="entry name" value="METHYLTRANSFERASE LIKE 7B"/>
    <property type="match status" value="1"/>
</dbReference>